<reference evidence="7 8" key="1">
    <citation type="submission" date="2023-07" db="EMBL/GenBank/DDBJ databases">
        <title>Sorghum-associated microbial communities from plants grown in Nebraska, USA.</title>
        <authorList>
            <person name="Schachtman D."/>
        </authorList>
    </citation>
    <scope>NUCLEOTIDE SEQUENCE [LARGE SCALE GENOMIC DNA]</scope>
    <source>
        <strain evidence="7 8">DS1316</strain>
    </source>
</reference>
<dbReference type="SUPFAM" id="SSF52540">
    <property type="entry name" value="P-loop containing nucleoside triphosphate hydrolases"/>
    <property type="match status" value="1"/>
</dbReference>
<keyword evidence="3" id="KW-0472">Membrane</keyword>
<comment type="caution">
    <text evidence="7">The sequence shown here is derived from an EMBL/GenBank/DDBJ whole genome shotgun (WGS) entry which is preliminary data.</text>
</comment>
<accession>A0ABU1M1E3</accession>
<dbReference type="Gene3D" id="3.40.50.300">
    <property type="entry name" value="P-loop containing nucleotide triphosphate hydrolases"/>
    <property type="match status" value="1"/>
</dbReference>
<dbReference type="EMBL" id="JAVDRP010000025">
    <property type="protein sequence ID" value="MDR6412829.1"/>
    <property type="molecule type" value="Genomic_DNA"/>
</dbReference>
<dbReference type="InterPro" id="IPR003439">
    <property type="entry name" value="ABC_transporter-like_ATP-bd"/>
</dbReference>
<name>A0ABU1M1E3_9BURK</name>
<evidence type="ECO:0000313" key="7">
    <source>
        <dbReference type="EMBL" id="MDR6412829.1"/>
    </source>
</evidence>
<dbReference type="PANTHER" id="PTHR24220">
    <property type="entry name" value="IMPORT ATP-BINDING PROTEIN"/>
    <property type="match status" value="1"/>
</dbReference>
<sequence>MATSSHEIVVLRDVSRIYRLDDVEVHALADINIEFLPDRFTVISGASGSGKTTLLNLIGCIDLPTTGSLSINGIDIATLSDDALSDFRAHHLGFIFQNFNLIPVLTAYENVEYPLTLAKVPLAQRRRRVEELLDAVGLSDRARNLPSQMSGGQRQRVAIARALAPQPRLVLADEPTANLDSTTGAAIIDLMRRMQRQYQVSFIFSSHDPSVMAAADDAVLMRDGRITEIRRRTVSTPVSLEIAR</sequence>
<keyword evidence="4" id="KW-0547">Nucleotide-binding</keyword>
<evidence type="ECO:0000259" key="6">
    <source>
        <dbReference type="PROSITE" id="PS50893"/>
    </source>
</evidence>
<evidence type="ECO:0000256" key="5">
    <source>
        <dbReference type="ARBA" id="ARBA00022840"/>
    </source>
</evidence>
<dbReference type="InterPro" id="IPR017911">
    <property type="entry name" value="MacB-like_ATP-bd"/>
</dbReference>
<evidence type="ECO:0000256" key="2">
    <source>
        <dbReference type="ARBA" id="ARBA00022475"/>
    </source>
</evidence>
<keyword evidence="8" id="KW-1185">Reference proteome</keyword>
<dbReference type="PROSITE" id="PS50893">
    <property type="entry name" value="ABC_TRANSPORTER_2"/>
    <property type="match status" value="1"/>
</dbReference>
<dbReference type="CDD" id="cd03255">
    <property type="entry name" value="ABC_MJ0796_LolCDE_FtsE"/>
    <property type="match status" value="1"/>
</dbReference>
<dbReference type="PROSITE" id="PS00211">
    <property type="entry name" value="ABC_TRANSPORTER_1"/>
    <property type="match status" value="1"/>
</dbReference>
<dbReference type="InterPro" id="IPR015854">
    <property type="entry name" value="ABC_transpr_LolD-like"/>
</dbReference>
<dbReference type="Proteomes" id="UP001264340">
    <property type="component" value="Unassembled WGS sequence"/>
</dbReference>
<keyword evidence="2" id="KW-1003">Cell membrane</keyword>
<dbReference type="SMART" id="SM00382">
    <property type="entry name" value="AAA"/>
    <property type="match status" value="1"/>
</dbReference>
<gene>
    <name evidence="7" type="ORF">J2804_006265</name>
</gene>
<dbReference type="PANTHER" id="PTHR24220:SF86">
    <property type="entry name" value="ABC TRANSPORTER ABCH.1"/>
    <property type="match status" value="1"/>
</dbReference>
<dbReference type="InterPro" id="IPR003593">
    <property type="entry name" value="AAA+_ATPase"/>
</dbReference>
<organism evidence="7 8">
    <name type="scientific">Paraburkholderia terricola</name>
    <dbReference type="NCBI Taxonomy" id="169427"/>
    <lineage>
        <taxon>Bacteria</taxon>
        <taxon>Pseudomonadati</taxon>
        <taxon>Pseudomonadota</taxon>
        <taxon>Betaproteobacteria</taxon>
        <taxon>Burkholderiales</taxon>
        <taxon>Burkholderiaceae</taxon>
        <taxon>Paraburkholderia</taxon>
    </lineage>
</organism>
<dbReference type="InterPro" id="IPR027417">
    <property type="entry name" value="P-loop_NTPase"/>
</dbReference>
<protein>
    <submittedName>
        <fullName evidence="7">ABC transport system ATP-binding protein</fullName>
    </submittedName>
</protein>
<dbReference type="InterPro" id="IPR017871">
    <property type="entry name" value="ABC_transporter-like_CS"/>
</dbReference>
<keyword evidence="1" id="KW-0813">Transport</keyword>
<keyword evidence="5 7" id="KW-0067">ATP-binding</keyword>
<evidence type="ECO:0000313" key="8">
    <source>
        <dbReference type="Proteomes" id="UP001264340"/>
    </source>
</evidence>
<keyword evidence="3" id="KW-0997">Cell inner membrane</keyword>
<evidence type="ECO:0000256" key="3">
    <source>
        <dbReference type="ARBA" id="ARBA00022519"/>
    </source>
</evidence>
<dbReference type="Pfam" id="PF00005">
    <property type="entry name" value="ABC_tran"/>
    <property type="match status" value="1"/>
</dbReference>
<evidence type="ECO:0000256" key="1">
    <source>
        <dbReference type="ARBA" id="ARBA00022448"/>
    </source>
</evidence>
<dbReference type="GO" id="GO:0005524">
    <property type="term" value="F:ATP binding"/>
    <property type="evidence" value="ECO:0007669"/>
    <property type="project" value="UniProtKB-KW"/>
</dbReference>
<feature type="domain" description="ABC transporter" evidence="6">
    <location>
        <begin position="9"/>
        <end position="242"/>
    </location>
</feature>
<dbReference type="RefSeq" id="WP_310127136.1">
    <property type="nucleotide sequence ID" value="NZ_JAVDQV010000021.1"/>
</dbReference>
<proteinExistence type="predicted"/>
<evidence type="ECO:0000256" key="4">
    <source>
        <dbReference type="ARBA" id="ARBA00022741"/>
    </source>
</evidence>